<protein>
    <recommendedName>
        <fullName evidence="3">RNA polymerase sigma-70 region 4 domain-containing protein</fullName>
    </recommendedName>
</protein>
<dbReference type="EMBL" id="BMZI01000003">
    <property type="protein sequence ID" value="GHB17543.1"/>
    <property type="molecule type" value="Genomic_DNA"/>
</dbReference>
<organism evidence="1 2">
    <name type="scientific">Salinicola rhizosphaerae</name>
    <dbReference type="NCBI Taxonomy" id="1443141"/>
    <lineage>
        <taxon>Bacteria</taxon>
        <taxon>Pseudomonadati</taxon>
        <taxon>Pseudomonadota</taxon>
        <taxon>Gammaproteobacteria</taxon>
        <taxon>Oceanospirillales</taxon>
        <taxon>Halomonadaceae</taxon>
        <taxon>Salinicola</taxon>
    </lineage>
</organism>
<sequence length="136" mass="15249">MTGLEDESLDTLGLNSDQRLSVMTDDLPMPARLRQLLQIAPRDSLPMTYQQVAEALGLQPPRTIQRVAQALETLMREDAEQGRPFVAALVVSRRGEGLPAQGFFDLAVELGRFPAEPARWEETWREAFDRAVVTKD</sequence>
<dbReference type="Proteomes" id="UP000646745">
    <property type="component" value="Unassembled WGS sequence"/>
</dbReference>
<comment type="caution">
    <text evidence="1">The sequence shown here is derived from an EMBL/GenBank/DDBJ whole genome shotgun (WGS) entry which is preliminary data.</text>
</comment>
<name>A0ABQ3DY48_9GAMM</name>
<evidence type="ECO:0000313" key="1">
    <source>
        <dbReference type="EMBL" id="GHB17543.1"/>
    </source>
</evidence>
<evidence type="ECO:0008006" key="3">
    <source>
        <dbReference type="Google" id="ProtNLM"/>
    </source>
</evidence>
<reference evidence="2" key="1">
    <citation type="journal article" date="2019" name="Int. J. Syst. Evol. Microbiol.">
        <title>The Global Catalogue of Microorganisms (GCM) 10K type strain sequencing project: providing services to taxonomists for standard genome sequencing and annotation.</title>
        <authorList>
            <consortium name="The Broad Institute Genomics Platform"/>
            <consortium name="The Broad Institute Genome Sequencing Center for Infectious Disease"/>
            <person name="Wu L."/>
            <person name="Ma J."/>
        </authorList>
    </citation>
    <scope>NUCLEOTIDE SEQUENCE [LARGE SCALE GENOMIC DNA]</scope>
    <source>
        <strain evidence="2">KCTC 32998</strain>
    </source>
</reference>
<proteinExistence type="predicted"/>
<keyword evidence="2" id="KW-1185">Reference proteome</keyword>
<evidence type="ECO:0000313" key="2">
    <source>
        <dbReference type="Proteomes" id="UP000646745"/>
    </source>
</evidence>
<accession>A0ABQ3DY48</accession>
<gene>
    <name evidence="1" type="ORF">GCM10009038_15430</name>
</gene>